<name>A0ABT9JPC5_9PROT</name>
<dbReference type="SUPFAM" id="SSF55021">
    <property type="entry name" value="ACT-like"/>
    <property type="match status" value="1"/>
</dbReference>
<feature type="binding site" evidence="7">
    <location>
        <position position="79"/>
    </location>
    <ligand>
        <name>Ni(2+)</name>
        <dbReference type="ChEBI" id="CHEBI:49786"/>
    </ligand>
</feature>
<dbReference type="SUPFAM" id="SSF47598">
    <property type="entry name" value="Ribbon-helix-helix"/>
    <property type="match status" value="1"/>
</dbReference>
<accession>A0ABT9JPC5</accession>
<evidence type="ECO:0000256" key="5">
    <source>
        <dbReference type="ARBA" id="ARBA00023125"/>
    </source>
</evidence>
<dbReference type="RefSeq" id="WP_306388132.1">
    <property type="nucleotide sequence ID" value="NZ_JAVCAP010000001.1"/>
</dbReference>
<keyword evidence="6 7" id="KW-0804">Transcription</keyword>
<protein>
    <recommendedName>
        <fullName evidence="7">Putative nickel-responsive regulator</fullName>
    </recommendedName>
</protein>
<gene>
    <name evidence="10" type="primary">nikR</name>
    <name evidence="10" type="ORF">Q9291_01085</name>
</gene>
<sequence length="134" mass="15088">MRRITISVEDDLADAFDQLVAVKAYVNRSEAFRDLVRKALDDAVMENTNHTQADCVASLSYVYNHHERQLASRVNQLQHDHHDVIITAQHVHLDHDNCMETVILKGKIAEVEACVNAISSQTGVTHAKVHVIPR</sequence>
<dbReference type="Gene3D" id="3.30.70.1150">
    <property type="entry name" value="ACT-like. Chain A, domain 2"/>
    <property type="match status" value="1"/>
</dbReference>
<evidence type="ECO:0000256" key="6">
    <source>
        <dbReference type="ARBA" id="ARBA00023163"/>
    </source>
</evidence>
<evidence type="ECO:0000259" key="8">
    <source>
        <dbReference type="Pfam" id="PF01402"/>
    </source>
</evidence>
<feature type="domain" description="Ribbon-helix-helix protein CopG" evidence="8">
    <location>
        <begin position="2"/>
        <end position="41"/>
    </location>
</feature>
<feature type="domain" description="Transcription factor NikR nickel binding C-terminal" evidence="9">
    <location>
        <begin position="56"/>
        <end position="132"/>
    </location>
</feature>
<dbReference type="NCBIfam" id="NF002815">
    <property type="entry name" value="PRK02967.1"/>
    <property type="match status" value="1"/>
</dbReference>
<evidence type="ECO:0000313" key="10">
    <source>
        <dbReference type="EMBL" id="MDP8566430.1"/>
    </source>
</evidence>
<dbReference type="InterPro" id="IPR022988">
    <property type="entry name" value="Ni_resp_reg_NikR"/>
</dbReference>
<keyword evidence="4 7" id="KW-0805">Transcription regulation</keyword>
<dbReference type="InterPro" id="IPR050192">
    <property type="entry name" value="CopG/NikR_regulator"/>
</dbReference>
<organism evidence="10 11">
    <name type="scientific">Methylophilus aquaticus</name>
    <dbReference type="NCBI Taxonomy" id="1971610"/>
    <lineage>
        <taxon>Bacteria</taxon>
        <taxon>Pseudomonadati</taxon>
        <taxon>Pseudomonadota</taxon>
        <taxon>Betaproteobacteria</taxon>
        <taxon>Nitrosomonadales</taxon>
        <taxon>Methylophilaceae</taxon>
        <taxon>Methylophilus</taxon>
    </lineage>
</organism>
<feature type="binding site" evidence="7">
    <location>
        <position position="98"/>
    </location>
    <ligand>
        <name>Ni(2+)</name>
        <dbReference type="ChEBI" id="CHEBI:49786"/>
    </ligand>
</feature>
<dbReference type="Gene3D" id="1.10.1220.10">
    <property type="entry name" value="Met repressor-like"/>
    <property type="match status" value="1"/>
</dbReference>
<dbReference type="PANTHER" id="PTHR34719:SF2">
    <property type="entry name" value="NICKEL-RESPONSIVE REGULATOR"/>
    <property type="match status" value="1"/>
</dbReference>
<evidence type="ECO:0000256" key="3">
    <source>
        <dbReference type="ARBA" id="ARBA00022723"/>
    </source>
</evidence>
<feature type="binding site" evidence="7">
    <location>
        <position position="92"/>
    </location>
    <ligand>
        <name>Ni(2+)</name>
        <dbReference type="ChEBI" id="CHEBI:49786"/>
    </ligand>
</feature>
<dbReference type="InterPro" id="IPR002145">
    <property type="entry name" value="CopG"/>
</dbReference>
<dbReference type="InterPro" id="IPR027271">
    <property type="entry name" value="Acetolactate_synth/TF_NikR_C"/>
</dbReference>
<dbReference type="Pfam" id="PF08753">
    <property type="entry name" value="NikR_C"/>
    <property type="match status" value="1"/>
</dbReference>
<evidence type="ECO:0000256" key="7">
    <source>
        <dbReference type="HAMAP-Rule" id="MF_00476"/>
    </source>
</evidence>
<comment type="similarity">
    <text evidence="1 7">Belongs to the transcriptional regulatory CopG/NikR family.</text>
</comment>
<keyword evidence="5 7" id="KW-0238">DNA-binding</keyword>
<dbReference type="Proteomes" id="UP001225906">
    <property type="component" value="Unassembled WGS sequence"/>
</dbReference>
<dbReference type="HAMAP" id="MF_00476">
    <property type="entry name" value="NikR"/>
    <property type="match status" value="1"/>
</dbReference>
<evidence type="ECO:0000256" key="4">
    <source>
        <dbReference type="ARBA" id="ARBA00023015"/>
    </source>
</evidence>
<dbReference type="Pfam" id="PF01402">
    <property type="entry name" value="RHH_1"/>
    <property type="match status" value="1"/>
</dbReference>
<dbReference type="EMBL" id="JAVCAP010000001">
    <property type="protein sequence ID" value="MDP8566430.1"/>
    <property type="molecule type" value="Genomic_DNA"/>
</dbReference>
<proteinExistence type="inferred from homology"/>
<reference evidence="11" key="1">
    <citation type="journal article" date="2019" name="Int. J. Syst. Evol. Microbiol.">
        <title>The Global Catalogue of Microorganisms (GCM) 10K type strain sequencing project: providing services to taxonomists for standard genome sequencing and annotation.</title>
        <authorList>
            <consortium name="The Broad Institute Genomics Platform"/>
            <consortium name="The Broad Institute Genome Sequencing Center for Infectious Disease"/>
            <person name="Wu L."/>
            <person name="Ma J."/>
        </authorList>
    </citation>
    <scope>NUCLEOTIDE SEQUENCE [LARGE SCALE GENOMIC DNA]</scope>
    <source>
        <strain evidence="11">VKM B-3159</strain>
    </source>
</reference>
<dbReference type="PANTHER" id="PTHR34719">
    <property type="entry name" value="NICKEL-RESPONSIVE REGULATOR"/>
    <property type="match status" value="1"/>
</dbReference>
<dbReference type="InterPro" id="IPR014864">
    <property type="entry name" value="TF_NikR_Ni-bd_C"/>
</dbReference>
<dbReference type="CDD" id="cd22231">
    <property type="entry name" value="RHH_NikR_HicB-like"/>
    <property type="match status" value="1"/>
</dbReference>
<evidence type="ECO:0000313" key="11">
    <source>
        <dbReference type="Proteomes" id="UP001225906"/>
    </source>
</evidence>
<dbReference type="NCBIfam" id="NF003381">
    <property type="entry name" value="PRK04460.1"/>
    <property type="match status" value="1"/>
</dbReference>
<dbReference type="InterPro" id="IPR045865">
    <property type="entry name" value="ACT-like_dom_sf"/>
</dbReference>
<keyword evidence="3 7" id="KW-0479">Metal-binding</keyword>
<evidence type="ECO:0000256" key="1">
    <source>
        <dbReference type="ARBA" id="ARBA00008478"/>
    </source>
</evidence>
<dbReference type="InterPro" id="IPR013321">
    <property type="entry name" value="Arc_rbn_hlx_hlx"/>
</dbReference>
<comment type="function">
    <text evidence="7">Transcriptional regulator.</text>
</comment>
<evidence type="ECO:0000259" key="9">
    <source>
        <dbReference type="Pfam" id="PF08753"/>
    </source>
</evidence>
<comment type="caution">
    <text evidence="10">The sequence shown here is derived from an EMBL/GenBank/DDBJ whole genome shotgun (WGS) entry which is preliminary data.</text>
</comment>
<keyword evidence="2 7" id="KW-0533">Nickel</keyword>
<evidence type="ECO:0000256" key="2">
    <source>
        <dbReference type="ARBA" id="ARBA00022596"/>
    </source>
</evidence>
<keyword evidence="11" id="KW-1185">Reference proteome</keyword>
<dbReference type="InterPro" id="IPR010985">
    <property type="entry name" value="Ribbon_hlx_hlx"/>
</dbReference>
<comment type="cofactor">
    <cofactor evidence="7">
        <name>Ni(2+)</name>
        <dbReference type="ChEBI" id="CHEBI:49786"/>
    </cofactor>
    <text evidence="7">Binds 1 nickel ion per subunit.</text>
</comment>
<feature type="binding site" evidence="7">
    <location>
        <position position="90"/>
    </location>
    <ligand>
        <name>Ni(2+)</name>
        <dbReference type="ChEBI" id="CHEBI:49786"/>
    </ligand>
</feature>